<accession>A0A2N0BDI7</accession>
<accession>A0A2N0BQJ3</accession>
<evidence type="ECO:0000313" key="2">
    <source>
        <dbReference type="EMBL" id="MDV6234278.1"/>
    </source>
</evidence>
<dbReference type="AlphaFoldDB" id="A0A2N0BDI7"/>
<protein>
    <recommendedName>
        <fullName evidence="5">Lipoprotein</fullName>
    </recommendedName>
</protein>
<feature type="chain" id="PRO_5044577245" description="Lipoprotein" evidence="1">
    <location>
        <begin position="22"/>
        <end position="360"/>
    </location>
</feature>
<dbReference type="OrthoDB" id="345579at2"/>
<reference evidence="2" key="3">
    <citation type="submission" date="2023-10" db="EMBL/GenBank/DDBJ databases">
        <authorList>
            <person name="Picardeau M."/>
            <person name="Thibeaux R."/>
        </authorList>
    </citation>
    <scope>NUCLEOTIDE SEQUENCE</scope>
    <source>
        <strain evidence="2">ATI7-C-A5</strain>
    </source>
</reference>
<proteinExistence type="predicted"/>
<reference evidence="3" key="1">
    <citation type="submission" date="2017-07" db="EMBL/GenBank/DDBJ databases">
        <title>Leptospira spp. isolated from tropical soils.</title>
        <authorList>
            <person name="Thibeaux R."/>
            <person name="Iraola G."/>
            <person name="Ferres I."/>
            <person name="Bierque E."/>
            <person name="Girault D."/>
            <person name="Soupe-Gilbert M.-E."/>
            <person name="Picardeau M."/>
            <person name="Goarant C."/>
        </authorList>
    </citation>
    <scope>NUCLEOTIDE SEQUENCE [LARGE SCALE GENOMIC DNA]</scope>
    <source>
        <strain evidence="3">ATI7-C-A5</strain>
    </source>
</reference>
<dbReference type="EMBL" id="NPEF01000009">
    <property type="protein sequence ID" value="PJZ94616.1"/>
    <property type="molecule type" value="Genomic_DNA"/>
</dbReference>
<comment type="caution">
    <text evidence="3">The sequence shown here is derived from an EMBL/GenBank/DDBJ whole genome shotgun (WGS) entry which is preliminary data.</text>
</comment>
<dbReference type="EMBL" id="NPEF02000001">
    <property type="protein sequence ID" value="MDV6234278.1"/>
    <property type="molecule type" value="Genomic_DNA"/>
</dbReference>
<evidence type="ECO:0000313" key="4">
    <source>
        <dbReference type="Proteomes" id="UP000232122"/>
    </source>
</evidence>
<dbReference type="Proteomes" id="UP000232122">
    <property type="component" value="Unassembled WGS sequence"/>
</dbReference>
<sequence>MKTNKSLIFSLILLTAFIACKKDKKDDSTQNLALLALLNNGTSGQLSPEQKSASSTANGAVNAATAAQNNGGGMTASNDIQTEQMLVARIFENGMDPIVARETSSQIAALHKDKKENPVHLTAITSNSTGVSPNLTYTFSGDVPGNGINVTSTDIGAFLGVPGCSIDIISASGAQGTATFANGTLAYTGSGNAGAFNGTGAMTADVTFNNYGVFYTDWLAFIQLAKNPPSSTPDLSTCEGIKSVFGSVYSIMNKYAVINSGDASIVYNRTYSGQSSTSSVVSNSKFDATVNSPAGLNMTEYEGAVAGAAKTVTLQNVKYAYESSIAISNPSAPVASGSFSITFSGTVNGVAIDQIFSFNF</sequence>
<dbReference type="RefSeq" id="WP_100745370.1">
    <property type="nucleotide sequence ID" value="NZ_NPEF02000001.1"/>
</dbReference>
<evidence type="ECO:0008006" key="5">
    <source>
        <dbReference type="Google" id="ProtNLM"/>
    </source>
</evidence>
<organism evidence="3">
    <name type="scientific">Leptospira ellisii</name>
    <dbReference type="NCBI Taxonomy" id="2023197"/>
    <lineage>
        <taxon>Bacteria</taxon>
        <taxon>Pseudomonadati</taxon>
        <taxon>Spirochaetota</taxon>
        <taxon>Spirochaetia</taxon>
        <taxon>Leptospirales</taxon>
        <taxon>Leptospiraceae</taxon>
        <taxon>Leptospira</taxon>
    </lineage>
</organism>
<evidence type="ECO:0000313" key="3">
    <source>
        <dbReference type="EMBL" id="PJZ94616.1"/>
    </source>
</evidence>
<reference evidence="2 4" key="2">
    <citation type="journal article" date="2018" name="Microb. Genom.">
        <title>Deciphering the unexplored Leptospira diversity from soils uncovers genomic evolution to virulence.</title>
        <authorList>
            <person name="Thibeaux R."/>
            <person name="Iraola G."/>
            <person name="Ferres I."/>
            <person name="Bierque E."/>
            <person name="Girault D."/>
            <person name="Soupe-Gilbert M.E."/>
            <person name="Picardeau M."/>
            <person name="Goarant C."/>
        </authorList>
    </citation>
    <scope>NUCLEOTIDE SEQUENCE [LARGE SCALE GENOMIC DNA]</scope>
    <source>
        <strain evidence="2 4">ATI7-C-A5</strain>
    </source>
</reference>
<keyword evidence="1" id="KW-0732">Signal</keyword>
<keyword evidence="4" id="KW-1185">Reference proteome</keyword>
<evidence type="ECO:0000256" key="1">
    <source>
        <dbReference type="SAM" id="SignalP"/>
    </source>
</evidence>
<name>A0A2N0BDI7_9LEPT</name>
<gene>
    <name evidence="2" type="ORF">CH379_001370</name>
    <name evidence="3" type="ORF">CH379_01645</name>
</gene>
<dbReference type="PROSITE" id="PS51257">
    <property type="entry name" value="PROKAR_LIPOPROTEIN"/>
    <property type="match status" value="1"/>
</dbReference>
<feature type="signal peptide" evidence="1">
    <location>
        <begin position="1"/>
        <end position="21"/>
    </location>
</feature>